<dbReference type="PANTHER" id="PTHR33162">
    <property type="entry name" value="SEC-INDEPENDENT PROTEIN TRANSLOCASE PROTEIN TATA, CHLOROPLASTIC"/>
    <property type="match status" value="1"/>
</dbReference>
<comment type="subunit">
    <text evidence="9">The Tat system comprises two distinct complexes: a TatABC complex, containing multiple copies of TatA, TatB and TatC subunits, and a separate TatA complex, containing only TatA subunits. Substrates initially bind to the TatABC complex, which probably triggers association of the separate TatA complex to form the active translocon.</text>
</comment>
<dbReference type="GO" id="GO:0008320">
    <property type="term" value="F:protein transmembrane transporter activity"/>
    <property type="evidence" value="ECO:0007669"/>
    <property type="project" value="UniProtKB-UniRule"/>
</dbReference>
<evidence type="ECO:0000256" key="10">
    <source>
        <dbReference type="SAM" id="MobiDB-lite"/>
    </source>
</evidence>
<organism evidence="11 12">
    <name type="scientific">Acinetobacter marinus</name>
    <dbReference type="NCBI Taxonomy" id="281375"/>
    <lineage>
        <taxon>Bacteria</taxon>
        <taxon>Pseudomonadati</taxon>
        <taxon>Pseudomonadota</taxon>
        <taxon>Gammaproteobacteria</taxon>
        <taxon>Moraxellales</taxon>
        <taxon>Moraxellaceae</taxon>
        <taxon>Acinetobacter</taxon>
    </lineage>
</organism>
<dbReference type="RefSeq" id="WP_092616852.1">
    <property type="nucleotide sequence ID" value="NZ_FMYK01000002.1"/>
</dbReference>
<evidence type="ECO:0000256" key="6">
    <source>
        <dbReference type="ARBA" id="ARBA00022989"/>
    </source>
</evidence>
<gene>
    <name evidence="9" type="primary">tatB</name>
    <name evidence="11" type="ORF">SAMN05421749_102321</name>
</gene>
<evidence type="ECO:0000256" key="4">
    <source>
        <dbReference type="ARBA" id="ARBA00022692"/>
    </source>
</evidence>
<keyword evidence="6 9" id="KW-1133">Transmembrane helix</keyword>
<dbReference type="Proteomes" id="UP000242317">
    <property type="component" value="Unassembled WGS sequence"/>
</dbReference>
<dbReference type="GO" id="GO:0033281">
    <property type="term" value="C:TAT protein transport complex"/>
    <property type="evidence" value="ECO:0007669"/>
    <property type="project" value="UniProtKB-UniRule"/>
</dbReference>
<evidence type="ECO:0000256" key="9">
    <source>
        <dbReference type="HAMAP-Rule" id="MF_00237"/>
    </source>
</evidence>
<comment type="subcellular location">
    <subcellularLocation>
        <location evidence="9">Cell membrane</location>
        <topology evidence="9">Single-pass membrane protein</topology>
    </subcellularLocation>
    <subcellularLocation>
        <location evidence="1">Membrane</location>
        <topology evidence="1">Single-pass membrane protein</topology>
    </subcellularLocation>
</comment>
<feature type="region of interest" description="Disordered" evidence="10">
    <location>
        <begin position="90"/>
        <end position="128"/>
    </location>
</feature>
<evidence type="ECO:0000313" key="12">
    <source>
        <dbReference type="Proteomes" id="UP000242317"/>
    </source>
</evidence>
<dbReference type="OrthoDB" id="9816005at2"/>
<dbReference type="PRINTS" id="PR01506">
    <property type="entry name" value="TATBPROTEIN"/>
</dbReference>
<evidence type="ECO:0000256" key="7">
    <source>
        <dbReference type="ARBA" id="ARBA00023010"/>
    </source>
</evidence>
<evidence type="ECO:0000256" key="1">
    <source>
        <dbReference type="ARBA" id="ARBA00004167"/>
    </source>
</evidence>
<evidence type="ECO:0000256" key="5">
    <source>
        <dbReference type="ARBA" id="ARBA00022927"/>
    </source>
</evidence>
<keyword evidence="4 9" id="KW-0812">Transmembrane</keyword>
<comment type="function">
    <text evidence="9">Part of the twin-arginine translocation (Tat) system that transports large folded proteins containing a characteristic twin-arginine motif in their signal peptide across membranes. Together with TatC, TatB is part of a receptor directly interacting with Tat signal peptides. TatB may form an oligomeric binding site that transiently accommodates folded Tat precursor proteins before their translocation.</text>
</comment>
<feature type="compositionally biased region" description="Low complexity" evidence="10">
    <location>
        <begin position="98"/>
        <end position="122"/>
    </location>
</feature>
<sequence length="142" mass="16006">MFDIGFSELLLLGAIALIVLGPEKLPTAMRALGCFYAKSKRLVSDIQHSIDQELKLDELRQQMQQELEHIKQTEQRMREELQKMSLDMEQLKARKAQSSPPISNSAISNNTISNSSTSSPTAQDTFLDITQNIVMPKQEELS</sequence>
<evidence type="ECO:0000256" key="8">
    <source>
        <dbReference type="ARBA" id="ARBA00023136"/>
    </source>
</evidence>
<reference evidence="12" key="1">
    <citation type="submission" date="2016-09" db="EMBL/GenBank/DDBJ databases">
        <authorList>
            <person name="Varghese N."/>
            <person name="Submissions S."/>
        </authorList>
    </citation>
    <scope>NUCLEOTIDE SEQUENCE [LARGE SCALE GENOMIC DNA]</scope>
    <source>
        <strain evidence="12">ANC 3699</strain>
    </source>
</reference>
<dbReference type="HAMAP" id="MF_00237">
    <property type="entry name" value="TatB"/>
    <property type="match status" value="1"/>
</dbReference>
<keyword evidence="2 9" id="KW-0813">Transport</keyword>
<dbReference type="InterPro" id="IPR003369">
    <property type="entry name" value="TatA/B/E"/>
</dbReference>
<dbReference type="PANTHER" id="PTHR33162:SF1">
    <property type="entry name" value="SEC-INDEPENDENT PROTEIN TRANSLOCASE PROTEIN TATA, CHLOROPLASTIC"/>
    <property type="match status" value="1"/>
</dbReference>
<dbReference type="GO" id="GO:0043953">
    <property type="term" value="P:protein transport by the Tat complex"/>
    <property type="evidence" value="ECO:0007669"/>
    <property type="project" value="UniProtKB-UniRule"/>
</dbReference>
<keyword evidence="5 9" id="KW-0653">Protein transport</keyword>
<proteinExistence type="inferred from homology"/>
<name>A0A1G6HJ97_9GAMM</name>
<comment type="similarity">
    <text evidence="9">Belongs to the TatB family.</text>
</comment>
<keyword evidence="12" id="KW-1185">Reference proteome</keyword>
<dbReference type="NCBIfam" id="TIGR01410">
    <property type="entry name" value="tatB"/>
    <property type="match status" value="1"/>
</dbReference>
<evidence type="ECO:0000313" key="11">
    <source>
        <dbReference type="EMBL" id="SDB94330.1"/>
    </source>
</evidence>
<dbReference type="InterPro" id="IPR018448">
    <property type="entry name" value="TatB"/>
</dbReference>
<keyword evidence="8 9" id="KW-0472">Membrane</keyword>
<dbReference type="EMBL" id="FMYK01000002">
    <property type="protein sequence ID" value="SDB94330.1"/>
    <property type="molecule type" value="Genomic_DNA"/>
</dbReference>
<dbReference type="Gene3D" id="1.20.5.3310">
    <property type="match status" value="1"/>
</dbReference>
<protein>
    <recommendedName>
        <fullName evidence="9">Sec-independent protein translocase protein TatB</fullName>
    </recommendedName>
</protein>
<keyword evidence="7 9" id="KW-0811">Translocation</keyword>
<evidence type="ECO:0000256" key="2">
    <source>
        <dbReference type="ARBA" id="ARBA00022448"/>
    </source>
</evidence>
<keyword evidence="3 9" id="KW-1003">Cell membrane</keyword>
<evidence type="ECO:0000256" key="3">
    <source>
        <dbReference type="ARBA" id="ARBA00022475"/>
    </source>
</evidence>
<dbReference type="Pfam" id="PF02416">
    <property type="entry name" value="TatA_B_E"/>
    <property type="match status" value="1"/>
</dbReference>
<dbReference type="AlphaFoldDB" id="A0A1G6HJ97"/>
<accession>A0A1G6HJ97</accession>